<organism evidence="2">
    <name type="scientific">Sesamum calycinum</name>
    <dbReference type="NCBI Taxonomy" id="2727403"/>
    <lineage>
        <taxon>Eukaryota</taxon>
        <taxon>Viridiplantae</taxon>
        <taxon>Streptophyta</taxon>
        <taxon>Embryophyta</taxon>
        <taxon>Tracheophyta</taxon>
        <taxon>Spermatophyta</taxon>
        <taxon>Magnoliopsida</taxon>
        <taxon>eudicotyledons</taxon>
        <taxon>Gunneridae</taxon>
        <taxon>Pentapetalae</taxon>
        <taxon>asterids</taxon>
        <taxon>lamiids</taxon>
        <taxon>Lamiales</taxon>
        <taxon>Pedaliaceae</taxon>
        <taxon>Sesamum</taxon>
    </lineage>
</organism>
<evidence type="ECO:0000256" key="1">
    <source>
        <dbReference type="SAM" id="Coils"/>
    </source>
</evidence>
<dbReference type="InterPro" id="IPR026847">
    <property type="entry name" value="VPS13"/>
</dbReference>
<dbReference type="AlphaFoldDB" id="A0AAW2K8C9"/>
<comment type="caution">
    <text evidence="2">The sequence shown here is derived from an EMBL/GenBank/DDBJ whole genome shotgun (WGS) entry which is preliminary data.</text>
</comment>
<dbReference type="GO" id="GO:0045053">
    <property type="term" value="P:protein retention in Golgi apparatus"/>
    <property type="evidence" value="ECO:0007669"/>
    <property type="project" value="TreeGrafter"/>
</dbReference>
<protein>
    <submittedName>
        <fullName evidence="2">Vacuolar protein sorting-associated protein 13</fullName>
    </submittedName>
</protein>
<feature type="non-terminal residue" evidence="2">
    <location>
        <position position="1"/>
    </location>
</feature>
<feature type="coiled-coil region" evidence="1">
    <location>
        <begin position="72"/>
        <end position="99"/>
    </location>
</feature>
<proteinExistence type="predicted"/>
<dbReference type="PANTHER" id="PTHR16166:SF143">
    <property type="entry name" value="PROTEIN SORTING-ASSOCIATED PROTEIN, PUTATIVE (DUF1162)-RELATED"/>
    <property type="match status" value="1"/>
</dbReference>
<reference evidence="2" key="1">
    <citation type="submission" date="2020-06" db="EMBL/GenBank/DDBJ databases">
        <authorList>
            <person name="Li T."/>
            <person name="Hu X."/>
            <person name="Zhang T."/>
            <person name="Song X."/>
            <person name="Zhang H."/>
            <person name="Dai N."/>
            <person name="Sheng W."/>
            <person name="Hou X."/>
            <person name="Wei L."/>
        </authorList>
    </citation>
    <scope>NUCLEOTIDE SEQUENCE</scope>
    <source>
        <strain evidence="2">KEN8</strain>
        <tissue evidence="2">Leaf</tissue>
    </source>
</reference>
<accession>A0AAW2K8C9</accession>
<evidence type="ECO:0000313" key="2">
    <source>
        <dbReference type="EMBL" id="KAL0302482.1"/>
    </source>
</evidence>
<dbReference type="EMBL" id="JACGWM010000556">
    <property type="protein sequence ID" value="KAL0302482.1"/>
    <property type="molecule type" value="Genomic_DNA"/>
</dbReference>
<keyword evidence="1" id="KW-0175">Coiled coil</keyword>
<gene>
    <name evidence="2" type="ORF">Scaly_3030400</name>
</gene>
<name>A0AAW2K8C9_9LAMI</name>
<dbReference type="GO" id="GO:0006623">
    <property type="term" value="P:protein targeting to vacuole"/>
    <property type="evidence" value="ECO:0007669"/>
    <property type="project" value="TreeGrafter"/>
</dbReference>
<reference evidence="2" key="2">
    <citation type="journal article" date="2024" name="Plant">
        <title>Genomic evolution and insights into agronomic trait innovations of Sesamum species.</title>
        <authorList>
            <person name="Miao H."/>
            <person name="Wang L."/>
            <person name="Qu L."/>
            <person name="Liu H."/>
            <person name="Sun Y."/>
            <person name="Le M."/>
            <person name="Wang Q."/>
            <person name="Wei S."/>
            <person name="Zheng Y."/>
            <person name="Lin W."/>
            <person name="Duan Y."/>
            <person name="Cao H."/>
            <person name="Xiong S."/>
            <person name="Wang X."/>
            <person name="Wei L."/>
            <person name="Li C."/>
            <person name="Ma Q."/>
            <person name="Ju M."/>
            <person name="Zhao R."/>
            <person name="Li G."/>
            <person name="Mu C."/>
            <person name="Tian Q."/>
            <person name="Mei H."/>
            <person name="Zhang T."/>
            <person name="Gao T."/>
            <person name="Zhang H."/>
        </authorList>
    </citation>
    <scope>NUCLEOTIDE SEQUENCE</scope>
    <source>
        <strain evidence="2">KEN8</strain>
    </source>
</reference>
<sequence length="158" mass="18483">EVLLENVELILEAFDYLRLPFAFRQGRVGKLSIKIPWKKLGWDPLIIILEDVYICISQRHDEEWCMDAVEKREFASKKAQLAAAELAKLSRRIIRLENLLSHTSLLRRSVEFSWVAKWFMNRMQPGYYWLLVHEANVDTLKLILPIAVCWNLALSSLG</sequence>
<dbReference type="PANTHER" id="PTHR16166">
    <property type="entry name" value="VACUOLAR PROTEIN SORTING-ASSOCIATED PROTEIN VPS13"/>
    <property type="match status" value="1"/>
</dbReference>